<comment type="caution">
    <text evidence="2">The sequence shown here is derived from an EMBL/GenBank/DDBJ whole genome shotgun (WGS) entry which is preliminary data.</text>
</comment>
<dbReference type="PANTHER" id="PTHR46211">
    <property type="entry name" value="GLYCEROPHOSPHORYL DIESTER PHOSPHODIESTERASE"/>
    <property type="match status" value="1"/>
</dbReference>
<evidence type="ECO:0000313" key="2">
    <source>
        <dbReference type="EMBL" id="ELY61030.1"/>
    </source>
</evidence>
<dbReference type="PROSITE" id="PS51704">
    <property type="entry name" value="GP_PDE"/>
    <property type="match status" value="1"/>
</dbReference>
<evidence type="ECO:0000259" key="1">
    <source>
        <dbReference type="PROSITE" id="PS51704"/>
    </source>
</evidence>
<evidence type="ECO:0000313" key="3">
    <source>
        <dbReference type="Proteomes" id="UP000011531"/>
    </source>
</evidence>
<accession>L9XH52</accession>
<gene>
    <name evidence="2" type="ORF">C492_09830</name>
</gene>
<keyword evidence="3" id="KW-1185">Reference proteome</keyword>
<reference evidence="2 3" key="1">
    <citation type="journal article" date="2014" name="PLoS Genet.">
        <title>Phylogenetically driven sequencing of extremely halophilic archaea reveals strategies for static and dynamic osmo-response.</title>
        <authorList>
            <person name="Becker E.A."/>
            <person name="Seitzer P.M."/>
            <person name="Tritt A."/>
            <person name="Larsen D."/>
            <person name="Krusor M."/>
            <person name="Yao A.I."/>
            <person name="Wu D."/>
            <person name="Madern D."/>
            <person name="Eisen J.A."/>
            <person name="Darling A.E."/>
            <person name="Facciotti M.T."/>
        </authorList>
    </citation>
    <scope>NUCLEOTIDE SEQUENCE [LARGE SCALE GENOMIC DNA]</scope>
    <source>
        <strain evidence="2 3">DSM 18795</strain>
    </source>
</reference>
<feature type="domain" description="GP-PDE" evidence="1">
    <location>
        <begin position="1"/>
        <end position="230"/>
    </location>
</feature>
<dbReference type="Pfam" id="PF03009">
    <property type="entry name" value="GDPD"/>
    <property type="match status" value="1"/>
</dbReference>
<dbReference type="CDD" id="cd08556">
    <property type="entry name" value="GDPD"/>
    <property type="match status" value="1"/>
</dbReference>
<dbReference type="InterPro" id="IPR017946">
    <property type="entry name" value="PLC-like_Pdiesterase_TIM-brl"/>
</dbReference>
<sequence>MIEIDVVPCADGEVVVFHDDGLSERQGGDRGLTDAEGLVWETDCETVLAAEVLESGQTVPTLHEVLKAVPPSVRVNIELKNAGSTELVAGNLEGEELAEQEELWRPFVRDVLAIADEYRNEILVSSFHEAALSITREVDPSIPIAFLFSDDLEAGLEVTREYDAEAIHPSFELVSGTPFSEGTDDVDIVDAAHEEGREVNVWTVQTWYEATQLAEAGVDGLIADYPGLLC</sequence>
<protein>
    <submittedName>
        <fullName evidence="2">Glycerophosphoryl diester phosphodiesterase</fullName>
    </submittedName>
</protein>
<dbReference type="STRING" id="1227498.C492_09830"/>
<dbReference type="EMBL" id="AOIA01000091">
    <property type="protein sequence ID" value="ELY61030.1"/>
    <property type="molecule type" value="Genomic_DNA"/>
</dbReference>
<dbReference type="Gene3D" id="3.20.20.190">
    <property type="entry name" value="Phosphatidylinositol (PI) phosphodiesterase"/>
    <property type="match status" value="1"/>
</dbReference>
<dbReference type="Proteomes" id="UP000011531">
    <property type="component" value="Unassembled WGS sequence"/>
</dbReference>
<proteinExistence type="predicted"/>
<dbReference type="AlphaFoldDB" id="L9XH52"/>
<dbReference type="GO" id="GO:0006629">
    <property type="term" value="P:lipid metabolic process"/>
    <property type="evidence" value="ECO:0007669"/>
    <property type="project" value="InterPro"/>
</dbReference>
<dbReference type="SUPFAM" id="SSF51695">
    <property type="entry name" value="PLC-like phosphodiesterases"/>
    <property type="match status" value="1"/>
</dbReference>
<dbReference type="PANTHER" id="PTHR46211:SF14">
    <property type="entry name" value="GLYCEROPHOSPHODIESTER PHOSPHODIESTERASE"/>
    <property type="match status" value="1"/>
</dbReference>
<organism evidence="2 3">
    <name type="scientific">Natronococcus jeotgali DSM 18795</name>
    <dbReference type="NCBI Taxonomy" id="1227498"/>
    <lineage>
        <taxon>Archaea</taxon>
        <taxon>Methanobacteriati</taxon>
        <taxon>Methanobacteriota</taxon>
        <taxon>Stenosarchaea group</taxon>
        <taxon>Halobacteria</taxon>
        <taxon>Halobacteriales</taxon>
        <taxon>Natrialbaceae</taxon>
        <taxon>Natronococcus</taxon>
    </lineage>
</organism>
<dbReference type="GO" id="GO:0008081">
    <property type="term" value="F:phosphoric diester hydrolase activity"/>
    <property type="evidence" value="ECO:0007669"/>
    <property type="project" value="InterPro"/>
</dbReference>
<name>L9XH52_9EURY</name>
<dbReference type="InterPro" id="IPR030395">
    <property type="entry name" value="GP_PDE_dom"/>
</dbReference>